<keyword evidence="3" id="KW-1185">Reference proteome</keyword>
<evidence type="ECO:0000313" key="2">
    <source>
        <dbReference type="EMBL" id="KAL1897008.1"/>
    </source>
</evidence>
<dbReference type="Proteomes" id="UP001583280">
    <property type="component" value="Unassembled WGS sequence"/>
</dbReference>
<keyword evidence="1" id="KW-0732">Signal</keyword>
<dbReference type="EMBL" id="JAWDJO010000050">
    <property type="protein sequence ID" value="KAL1897008.1"/>
    <property type="molecule type" value="Genomic_DNA"/>
</dbReference>
<feature type="signal peptide" evidence="1">
    <location>
        <begin position="1"/>
        <end position="18"/>
    </location>
</feature>
<evidence type="ECO:0000313" key="3">
    <source>
        <dbReference type="Proteomes" id="UP001583280"/>
    </source>
</evidence>
<organism evidence="2 3">
    <name type="scientific">Ceratocystis pirilliformis</name>
    <dbReference type="NCBI Taxonomy" id="259994"/>
    <lineage>
        <taxon>Eukaryota</taxon>
        <taxon>Fungi</taxon>
        <taxon>Dikarya</taxon>
        <taxon>Ascomycota</taxon>
        <taxon>Pezizomycotina</taxon>
        <taxon>Sordariomycetes</taxon>
        <taxon>Hypocreomycetidae</taxon>
        <taxon>Microascales</taxon>
        <taxon>Ceratocystidaceae</taxon>
        <taxon>Ceratocystis</taxon>
    </lineage>
</organism>
<dbReference type="PANTHER" id="PTHR35567:SF1">
    <property type="entry name" value="CONSERVED FUNGAL PROTEIN (AFU_ORTHOLOGUE AFUA_1G14230)"/>
    <property type="match status" value="1"/>
</dbReference>
<evidence type="ECO:0008006" key="4">
    <source>
        <dbReference type="Google" id="ProtNLM"/>
    </source>
</evidence>
<feature type="chain" id="PRO_5046421275" description="Malate dehydrogenase" evidence="1">
    <location>
        <begin position="19"/>
        <end position="270"/>
    </location>
</feature>
<dbReference type="InterPro" id="IPR021851">
    <property type="entry name" value="DUF3455"/>
</dbReference>
<gene>
    <name evidence="2" type="ORF">Cpir12675_002533</name>
</gene>
<evidence type="ECO:0000256" key="1">
    <source>
        <dbReference type="SAM" id="SignalP"/>
    </source>
</evidence>
<reference evidence="2 3" key="1">
    <citation type="journal article" date="2024" name="IMA Fungus">
        <title>IMA Genome - F19 : A genome assembly and annotation guide to empower mycologists, including annotated draft genome sequences of Ceratocystis pirilliformis, Diaporthe australafricana, Fusarium ophioides, Paecilomyces lecythidis, and Sporothrix stenoceras.</title>
        <authorList>
            <person name="Aylward J."/>
            <person name="Wilson A.M."/>
            <person name="Visagie C.M."/>
            <person name="Spraker J."/>
            <person name="Barnes I."/>
            <person name="Buitendag C."/>
            <person name="Ceriani C."/>
            <person name="Del Mar Angel L."/>
            <person name="du Plessis D."/>
            <person name="Fuchs T."/>
            <person name="Gasser K."/>
            <person name="Kramer D."/>
            <person name="Li W."/>
            <person name="Munsamy K."/>
            <person name="Piso A."/>
            <person name="Price J.L."/>
            <person name="Sonnekus B."/>
            <person name="Thomas C."/>
            <person name="van der Nest A."/>
            <person name="van Dijk A."/>
            <person name="van Heerden A."/>
            <person name="van Vuuren N."/>
            <person name="Yilmaz N."/>
            <person name="Duong T.A."/>
            <person name="van der Merwe N.A."/>
            <person name="Wingfield M.J."/>
            <person name="Wingfield B.D."/>
        </authorList>
    </citation>
    <scope>NUCLEOTIDE SEQUENCE [LARGE SCALE GENOMIC DNA]</scope>
    <source>
        <strain evidence="2 3">CMW 12675</strain>
    </source>
</reference>
<sequence length="270" mass="28637">MKPSILYILATAVIPIAAVPSNDRDLVLNKAPLDALDAVSEYFNLLAHKIQTYKSLDSAPACSPSHATLPSSDLPEVSTNLSLIHIAIGRGTQNYTCDTPDSSSAPKAAGAVAALFNTTCPSTLYPDFNTILPKVAVHFALDDWTALDQHHLGPTGLKSSGLHYFQALNSTANAPFFSLEHIGLGSAQFSVNSSVPAPSTAAKGQAGEKAVAWLKLITRDALKASFGEIYRVNTVGGSPPSTCEGLAPKFTIEYSAEYWFYGRTSPPVEI</sequence>
<protein>
    <recommendedName>
        <fullName evidence="4">Malate dehydrogenase</fullName>
    </recommendedName>
</protein>
<dbReference type="PANTHER" id="PTHR35567">
    <property type="entry name" value="MALATE DEHYDROGENASE (AFU_ORTHOLOGUE AFUA_2G13800)"/>
    <property type="match status" value="1"/>
</dbReference>
<dbReference type="Pfam" id="PF11937">
    <property type="entry name" value="DUF3455"/>
    <property type="match status" value="1"/>
</dbReference>
<proteinExistence type="predicted"/>
<name>A0ABR3Z8K9_9PEZI</name>
<comment type="caution">
    <text evidence="2">The sequence shown here is derived from an EMBL/GenBank/DDBJ whole genome shotgun (WGS) entry which is preliminary data.</text>
</comment>
<accession>A0ABR3Z8K9</accession>